<dbReference type="OrthoDB" id="118142at2"/>
<dbReference type="InterPro" id="IPR052016">
    <property type="entry name" value="Bact_Sigma-Reg"/>
</dbReference>
<evidence type="ECO:0000256" key="2">
    <source>
        <dbReference type="SAM" id="MobiDB-lite"/>
    </source>
</evidence>
<dbReference type="AlphaFoldDB" id="A0A3A3YWI3"/>
<dbReference type="PANTHER" id="PTHR43156:SF2">
    <property type="entry name" value="STAGE II SPORULATION PROTEIN E"/>
    <property type="match status" value="1"/>
</dbReference>
<feature type="compositionally biased region" description="Low complexity" evidence="2">
    <location>
        <begin position="23"/>
        <end position="36"/>
    </location>
</feature>
<dbReference type="SUPFAM" id="SSF55781">
    <property type="entry name" value="GAF domain-like"/>
    <property type="match status" value="1"/>
</dbReference>
<dbReference type="InterPro" id="IPR036457">
    <property type="entry name" value="PPM-type-like_dom_sf"/>
</dbReference>
<dbReference type="PANTHER" id="PTHR43156">
    <property type="entry name" value="STAGE II SPORULATION PROTEIN E-RELATED"/>
    <property type="match status" value="1"/>
</dbReference>
<feature type="compositionally biased region" description="Low complexity" evidence="2">
    <location>
        <begin position="69"/>
        <end position="78"/>
    </location>
</feature>
<dbReference type="SMART" id="SM00065">
    <property type="entry name" value="GAF"/>
    <property type="match status" value="1"/>
</dbReference>
<organism evidence="5 6">
    <name type="scientific">Vallicoccus soli</name>
    <dbReference type="NCBI Taxonomy" id="2339232"/>
    <lineage>
        <taxon>Bacteria</taxon>
        <taxon>Bacillati</taxon>
        <taxon>Actinomycetota</taxon>
        <taxon>Actinomycetes</taxon>
        <taxon>Motilibacterales</taxon>
        <taxon>Vallicoccaceae</taxon>
        <taxon>Vallicoccus</taxon>
    </lineage>
</organism>
<dbReference type="Pfam" id="PF07228">
    <property type="entry name" value="SpoIIE"/>
    <property type="match status" value="1"/>
</dbReference>
<dbReference type="GO" id="GO:0016791">
    <property type="term" value="F:phosphatase activity"/>
    <property type="evidence" value="ECO:0007669"/>
    <property type="project" value="TreeGrafter"/>
</dbReference>
<dbReference type="Pfam" id="PF01590">
    <property type="entry name" value="GAF"/>
    <property type="match status" value="1"/>
</dbReference>
<feature type="region of interest" description="Disordered" evidence="2">
    <location>
        <begin position="11"/>
        <end position="91"/>
    </location>
</feature>
<accession>A0A3A3YWI3</accession>
<keyword evidence="6" id="KW-1185">Reference proteome</keyword>
<name>A0A3A3YWI3_9ACTN</name>
<evidence type="ECO:0000313" key="5">
    <source>
        <dbReference type="EMBL" id="RJK94269.1"/>
    </source>
</evidence>
<feature type="domain" description="PPM-type phosphatase" evidence="4">
    <location>
        <begin position="262"/>
        <end position="476"/>
    </location>
</feature>
<proteinExistence type="predicted"/>
<evidence type="ECO:0000259" key="3">
    <source>
        <dbReference type="SMART" id="SM00065"/>
    </source>
</evidence>
<dbReference type="SMART" id="SM00331">
    <property type="entry name" value="PP2C_SIG"/>
    <property type="match status" value="1"/>
</dbReference>
<dbReference type="Gene3D" id="3.30.450.40">
    <property type="match status" value="1"/>
</dbReference>
<evidence type="ECO:0000259" key="4">
    <source>
        <dbReference type="SMART" id="SM00331"/>
    </source>
</evidence>
<reference evidence="5 6" key="1">
    <citation type="submission" date="2018-09" db="EMBL/GenBank/DDBJ databases">
        <title>YIM 75000 draft genome.</title>
        <authorList>
            <person name="Tang S."/>
            <person name="Feng Y."/>
        </authorList>
    </citation>
    <scope>NUCLEOTIDE SEQUENCE [LARGE SCALE GENOMIC DNA]</scope>
    <source>
        <strain evidence="5 6">YIM 75000</strain>
    </source>
</reference>
<feature type="domain" description="GAF" evidence="3">
    <location>
        <begin position="88"/>
        <end position="234"/>
    </location>
</feature>
<keyword evidence="1" id="KW-0378">Hydrolase</keyword>
<evidence type="ECO:0000256" key="1">
    <source>
        <dbReference type="ARBA" id="ARBA00022801"/>
    </source>
</evidence>
<evidence type="ECO:0000313" key="6">
    <source>
        <dbReference type="Proteomes" id="UP000265614"/>
    </source>
</evidence>
<gene>
    <name evidence="5" type="ORF">D5H78_14890</name>
</gene>
<dbReference type="InterPro" id="IPR029016">
    <property type="entry name" value="GAF-like_dom_sf"/>
</dbReference>
<dbReference type="InterPro" id="IPR001932">
    <property type="entry name" value="PPM-type_phosphatase-like_dom"/>
</dbReference>
<dbReference type="InterPro" id="IPR003018">
    <property type="entry name" value="GAF"/>
</dbReference>
<dbReference type="SUPFAM" id="SSF81606">
    <property type="entry name" value="PP2C-like"/>
    <property type="match status" value="1"/>
</dbReference>
<dbReference type="Proteomes" id="UP000265614">
    <property type="component" value="Unassembled WGS sequence"/>
</dbReference>
<dbReference type="Gene3D" id="3.60.40.10">
    <property type="entry name" value="PPM-type phosphatase domain"/>
    <property type="match status" value="1"/>
</dbReference>
<comment type="caution">
    <text evidence="5">The sequence shown here is derived from an EMBL/GenBank/DDBJ whole genome shotgun (WGS) entry which is preliminary data.</text>
</comment>
<protein>
    <submittedName>
        <fullName evidence="5">GAF domain-containing protein</fullName>
    </submittedName>
</protein>
<dbReference type="EMBL" id="QZEZ01000007">
    <property type="protein sequence ID" value="RJK94269.1"/>
    <property type="molecule type" value="Genomic_DNA"/>
</dbReference>
<sequence>MRRRCSRVLLRGSDPPWCRTRGARAARAAGSGAFRPPRGRDAPTLPLTRWRTTGHRDEGRRPGVATDEGPAAAASAPSAPSPPPAPGAADPQLDRVAALAARVLDAPVGLVSLLEGEVELLPGVAGLPEPWATTRTVAREHAICRHVVAGGRALAVPDAREHPLMSGSRAVQALGLVGYLGLPVTDDHGRVLGAVCVGDRRRRDWTPEETALLADLTSLGADRVRLVALRTAADALRRGDAAGRVLQRSLLTELPAHPLPGVALAVDYRPAQGSLQVGGDWYDAFPLPDGRLALVVGDVVGHDVEAAAVMGQMRSLLRGAAYHPHDRPSQVLERLDTSSTGLGLDTLATCVYAELDVTGAAPELHLSNAGHPPPLLVRSDGSCAFLAARDTDVLLGLGRGRRQDLGVPLGPGDRVLLYSDGLVEARDRTLDEGLARLLRAAPAGARGPLAAWVRGVAGRLLAPQPVDDAVLLAVGLERPAGAR</sequence>